<evidence type="ECO:0000313" key="1">
    <source>
        <dbReference type="EMBL" id="CDH23228.1"/>
    </source>
</evidence>
<name>A0A077PQA6_XENBV</name>
<protein>
    <recommendedName>
        <fullName evidence="2">Phage regulatory protein, Rha family</fullName>
    </recommendedName>
</protein>
<dbReference type="EMBL" id="CBSZ010000067">
    <property type="protein sequence ID" value="CDH23228.1"/>
    <property type="molecule type" value="Genomic_DNA"/>
</dbReference>
<dbReference type="NCBIfam" id="TIGR02681">
    <property type="entry name" value="phage_pRha"/>
    <property type="match status" value="1"/>
</dbReference>
<comment type="caution">
    <text evidence="1">The sequence shown here is derived from an EMBL/GenBank/DDBJ whole genome shotgun (WGS) entry which is preliminary data.</text>
</comment>
<organism evidence="1">
    <name type="scientific">Xenorhabdus bovienii str. kraussei Becker Underwood</name>
    <dbReference type="NCBI Taxonomy" id="1398204"/>
    <lineage>
        <taxon>Bacteria</taxon>
        <taxon>Pseudomonadati</taxon>
        <taxon>Pseudomonadota</taxon>
        <taxon>Gammaproteobacteria</taxon>
        <taxon>Enterobacterales</taxon>
        <taxon>Morganellaceae</taxon>
        <taxon>Xenorhabdus</taxon>
    </lineage>
</organism>
<dbReference type="Proteomes" id="UP000028493">
    <property type="component" value="Unassembled WGS sequence"/>
</dbReference>
<dbReference type="InterPro" id="IPR014054">
    <property type="entry name" value="Phage_regulatory_Rha"/>
</dbReference>
<dbReference type="AlphaFoldDB" id="A0A077PQA6"/>
<accession>A0A077PQA6</accession>
<gene>
    <name evidence="1" type="ORF">XBKB1_1590003</name>
</gene>
<evidence type="ECO:0008006" key="2">
    <source>
        <dbReference type="Google" id="ProtNLM"/>
    </source>
</evidence>
<dbReference type="Pfam" id="PF09669">
    <property type="entry name" value="Phage_pRha"/>
    <property type="match status" value="1"/>
</dbReference>
<sequence>MKSKNAALTGQGLAHAENSQRDILNNELFCKEADKLALAMPEVIIVGNKPITTSQAIGKYFNRDHDKIVKRIENLDCSDEFLTRNFRRVQYKHRGNVYYSYEVTKDGFTFLAMGFTGKKASMFKENYIKQFNHMENWITERLESKAEYRSLADAVKAYIERNGDDQRGHTYSNEFYFLNTLVLGESPKRWAKEHDIHTKQIRDNMNAEQLELLAYLEVRNAALFDLDMLKDERKKKLTELAQRWLAQRMEAK</sequence>
<reference evidence="1" key="1">
    <citation type="submission" date="2013-07" db="EMBL/GenBank/DDBJ databases">
        <title>Sub-species coevolution in mutualistic symbiosis.</title>
        <authorList>
            <person name="Murfin K."/>
            <person name="Klassen J."/>
            <person name="Lee M."/>
            <person name="Forst S."/>
            <person name="Stock P."/>
            <person name="Goodrich-Blair H."/>
        </authorList>
    </citation>
    <scope>NUCLEOTIDE SEQUENCE [LARGE SCALE GENOMIC DNA]</scope>
    <source>
        <strain evidence="1">Kraussei Becker Underwood</strain>
    </source>
</reference>
<dbReference type="HOGENOM" id="CLU_046670_4_0_6"/>
<dbReference type="RefSeq" id="WP_051875940.1">
    <property type="nucleotide sequence ID" value="NZ_CAWLXS010000155.1"/>
</dbReference>
<proteinExistence type="predicted"/>